<dbReference type="RefSeq" id="WP_170224280.1">
    <property type="nucleotide sequence ID" value="NZ_RCDD01000001.1"/>
</dbReference>
<dbReference type="PANTHER" id="PTHR30290">
    <property type="entry name" value="PERIPLASMIC BINDING COMPONENT OF ABC TRANSPORTER"/>
    <property type="match status" value="1"/>
</dbReference>
<gene>
    <name evidence="6" type="ORF">CLV68_2789</name>
</gene>
<dbReference type="InterPro" id="IPR000914">
    <property type="entry name" value="SBP_5_dom"/>
</dbReference>
<dbReference type="Proteomes" id="UP000282454">
    <property type="component" value="Unassembled WGS sequence"/>
</dbReference>
<comment type="similarity">
    <text evidence="1">Belongs to the bacterial solute-binding protein 5 family.</text>
</comment>
<keyword evidence="7" id="KW-1185">Reference proteome</keyword>
<organism evidence="6 7">
    <name type="scientific">Actinokineospora cianjurensis</name>
    <dbReference type="NCBI Taxonomy" id="585224"/>
    <lineage>
        <taxon>Bacteria</taxon>
        <taxon>Bacillati</taxon>
        <taxon>Actinomycetota</taxon>
        <taxon>Actinomycetes</taxon>
        <taxon>Pseudonocardiales</taxon>
        <taxon>Pseudonocardiaceae</taxon>
        <taxon>Actinokineospora</taxon>
    </lineage>
</organism>
<keyword evidence="3 4" id="KW-0732">Signal</keyword>
<feature type="chain" id="PRO_5039648328" evidence="4">
    <location>
        <begin position="26"/>
        <end position="497"/>
    </location>
</feature>
<keyword evidence="2" id="KW-0813">Transport</keyword>
<dbReference type="Gene3D" id="3.10.105.10">
    <property type="entry name" value="Dipeptide-binding Protein, Domain 3"/>
    <property type="match status" value="1"/>
</dbReference>
<feature type="domain" description="Solute-binding protein family 5" evidence="5">
    <location>
        <begin position="80"/>
        <end position="389"/>
    </location>
</feature>
<dbReference type="SUPFAM" id="SSF53850">
    <property type="entry name" value="Periplasmic binding protein-like II"/>
    <property type="match status" value="1"/>
</dbReference>
<proteinExistence type="inferred from homology"/>
<comment type="caution">
    <text evidence="6">The sequence shown here is derived from an EMBL/GenBank/DDBJ whole genome shotgun (WGS) entry which is preliminary data.</text>
</comment>
<evidence type="ECO:0000313" key="7">
    <source>
        <dbReference type="Proteomes" id="UP000282454"/>
    </source>
</evidence>
<sequence length="497" mass="52937">MPILPRRPVLVIVLGVLGCATLACTPDPAPPASGDPAGTSVVIGVATEPNSLDPVDGYALFGAAKIFDGLVEHQPNGTLRAVLASALPEPSADGLSWTARLRDDVSFTNGGALDAAAVTAAYRRVLDPASALRDRFWMLDKVNAVDQRTVRFDLRQPYADFLDLLVLGIPAQASTPAKPIGTGPYQLVEWRPGQQMTLTANKAYFGGRPAITTVTVEFIQDDQDRAKRMREGKLDGTELPPRLAQEFSKADGLTVVEQRAADVHAVAFADQGVTADPAVRLALNLAVDRQEIVNDALAGQGVPLSLPVPPVLPEFVEPGAHIDHDVTRAKSVLDAAGWVPGPDGVRVKAGERAEFALAYPPTDVVDRDLATEFTKAAAAIGIKVTADSTAKSPPWLFSYGDPFTLDQALYPLLHPAGGETSSALDVARTTTDPAQRAVAFRALQRAYATAPSMAVLAVPTHSYVLRDNWTGYTPVVDATGTDHTWGPWWNLQAWTPN</sequence>
<evidence type="ECO:0000256" key="4">
    <source>
        <dbReference type="SAM" id="SignalP"/>
    </source>
</evidence>
<name>A0A421BD21_9PSEU</name>
<dbReference type="PANTHER" id="PTHR30290:SF9">
    <property type="entry name" value="OLIGOPEPTIDE-BINDING PROTEIN APPA"/>
    <property type="match status" value="1"/>
</dbReference>
<dbReference type="PROSITE" id="PS51257">
    <property type="entry name" value="PROKAR_LIPOPROTEIN"/>
    <property type="match status" value="1"/>
</dbReference>
<dbReference type="EMBL" id="RCDD01000001">
    <property type="protein sequence ID" value="RLK62233.1"/>
    <property type="molecule type" value="Genomic_DNA"/>
</dbReference>
<protein>
    <submittedName>
        <fullName evidence="6">Peptide/nickel transport system substrate-binding protein</fullName>
    </submittedName>
</protein>
<accession>A0A421BD21</accession>
<dbReference type="GO" id="GO:0043190">
    <property type="term" value="C:ATP-binding cassette (ABC) transporter complex"/>
    <property type="evidence" value="ECO:0007669"/>
    <property type="project" value="InterPro"/>
</dbReference>
<evidence type="ECO:0000256" key="1">
    <source>
        <dbReference type="ARBA" id="ARBA00005695"/>
    </source>
</evidence>
<evidence type="ECO:0000259" key="5">
    <source>
        <dbReference type="Pfam" id="PF00496"/>
    </source>
</evidence>
<evidence type="ECO:0000313" key="6">
    <source>
        <dbReference type="EMBL" id="RLK62233.1"/>
    </source>
</evidence>
<evidence type="ECO:0000256" key="3">
    <source>
        <dbReference type="ARBA" id="ARBA00022729"/>
    </source>
</evidence>
<dbReference type="Pfam" id="PF00496">
    <property type="entry name" value="SBP_bac_5"/>
    <property type="match status" value="1"/>
</dbReference>
<dbReference type="AlphaFoldDB" id="A0A421BD21"/>
<dbReference type="Gene3D" id="3.40.190.10">
    <property type="entry name" value="Periplasmic binding protein-like II"/>
    <property type="match status" value="1"/>
</dbReference>
<dbReference type="GO" id="GO:0015833">
    <property type="term" value="P:peptide transport"/>
    <property type="evidence" value="ECO:0007669"/>
    <property type="project" value="TreeGrafter"/>
</dbReference>
<dbReference type="GO" id="GO:1904680">
    <property type="term" value="F:peptide transmembrane transporter activity"/>
    <property type="evidence" value="ECO:0007669"/>
    <property type="project" value="TreeGrafter"/>
</dbReference>
<evidence type="ECO:0000256" key="2">
    <source>
        <dbReference type="ARBA" id="ARBA00022448"/>
    </source>
</evidence>
<dbReference type="Gene3D" id="3.90.76.10">
    <property type="entry name" value="Dipeptide-binding Protein, Domain 1"/>
    <property type="match status" value="1"/>
</dbReference>
<dbReference type="GO" id="GO:0042597">
    <property type="term" value="C:periplasmic space"/>
    <property type="evidence" value="ECO:0007669"/>
    <property type="project" value="UniProtKB-ARBA"/>
</dbReference>
<dbReference type="InterPro" id="IPR039424">
    <property type="entry name" value="SBP_5"/>
</dbReference>
<reference evidence="6 7" key="1">
    <citation type="submission" date="2018-10" db="EMBL/GenBank/DDBJ databases">
        <title>Genomic Encyclopedia of Archaeal and Bacterial Type Strains, Phase II (KMG-II): from individual species to whole genera.</title>
        <authorList>
            <person name="Goeker M."/>
        </authorList>
    </citation>
    <scope>NUCLEOTIDE SEQUENCE [LARGE SCALE GENOMIC DNA]</scope>
    <source>
        <strain evidence="6 7">DSM 45657</strain>
    </source>
</reference>
<feature type="signal peptide" evidence="4">
    <location>
        <begin position="1"/>
        <end position="25"/>
    </location>
</feature>